<organism evidence="3">
    <name type="scientific">Blautia glucerasea</name>
    <dbReference type="NCBI Taxonomy" id="536633"/>
    <lineage>
        <taxon>Bacteria</taxon>
        <taxon>Bacillati</taxon>
        <taxon>Bacillota</taxon>
        <taxon>Clostridia</taxon>
        <taxon>Lachnospirales</taxon>
        <taxon>Lachnospiraceae</taxon>
        <taxon>Blautia</taxon>
    </lineage>
</organism>
<keyword evidence="2" id="KW-0472">Membrane</keyword>
<dbReference type="AlphaFoldDB" id="A0A6N2UR47"/>
<name>A0A6N2UR47_9FIRM</name>
<evidence type="ECO:0000256" key="2">
    <source>
        <dbReference type="SAM" id="Phobius"/>
    </source>
</evidence>
<accession>A0A6N2UR47</accession>
<feature type="transmembrane region" description="Helical" evidence="2">
    <location>
        <begin position="12"/>
        <end position="29"/>
    </location>
</feature>
<reference evidence="3" key="1">
    <citation type="submission" date="2019-11" db="EMBL/GenBank/DDBJ databases">
        <authorList>
            <person name="Feng L."/>
        </authorList>
    </citation>
    <scope>NUCLEOTIDE SEQUENCE</scope>
    <source>
        <strain evidence="3">BgluceraseaLFYP119</strain>
    </source>
</reference>
<dbReference type="EMBL" id="CACRST010000022">
    <property type="protein sequence ID" value="VYT21135.1"/>
    <property type="molecule type" value="Genomic_DNA"/>
</dbReference>
<keyword evidence="1" id="KW-0175">Coiled coil</keyword>
<protein>
    <submittedName>
        <fullName evidence="3">Uncharacterized protein</fullName>
    </submittedName>
</protein>
<keyword evidence="2" id="KW-1133">Transmembrane helix</keyword>
<gene>
    <name evidence="3" type="ORF">BGLFYP119_02280</name>
</gene>
<proteinExistence type="predicted"/>
<evidence type="ECO:0000256" key="1">
    <source>
        <dbReference type="SAM" id="Coils"/>
    </source>
</evidence>
<keyword evidence="2" id="KW-0812">Transmembrane</keyword>
<evidence type="ECO:0000313" key="3">
    <source>
        <dbReference type="EMBL" id="VYT21135.1"/>
    </source>
</evidence>
<sequence>MPVCGEVDDMQYFIFVMLILAVVSLIILLRQKENQIKGLKQQLGETQDIIKGSDAKKNQLEEIQTRIWDYGNTIHLYAALCEEETGNPSVKEKQREIMIAAEGLLQLAENEWNKED</sequence>
<feature type="coiled-coil region" evidence="1">
    <location>
        <begin position="22"/>
        <end position="49"/>
    </location>
</feature>